<dbReference type="Gene3D" id="3.40.309.10">
    <property type="entry name" value="Aldehyde Dehydrogenase, Chain A, domain 2"/>
    <property type="match status" value="1"/>
</dbReference>
<evidence type="ECO:0000259" key="7">
    <source>
        <dbReference type="Pfam" id="PF00171"/>
    </source>
</evidence>
<evidence type="ECO:0000256" key="4">
    <source>
        <dbReference type="PROSITE-ProRule" id="PRU10007"/>
    </source>
</evidence>
<feature type="active site" evidence="4">
    <location>
        <position position="256"/>
    </location>
</feature>
<feature type="domain" description="Aldehyde dehydrogenase" evidence="7">
    <location>
        <begin position="24"/>
        <end position="478"/>
    </location>
</feature>
<evidence type="ECO:0000256" key="5">
    <source>
        <dbReference type="RuleBase" id="RU003345"/>
    </source>
</evidence>
<dbReference type="EMBL" id="JAQNDL010000002">
    <property type="protein sequence ID" value="MDC0720219.1"/>
    <property type="molecule type" value="Genomic_DNA"/>
</dbReference>
<dbReference type="RefSeq" id="WP_272088709.1">
    <property type="nucleotide sequence ID" value="NZ_JAQNDL010000002.1"/>
</dbReference>
<keyword evidence="9" id="KW-1185">Reference proteome</keyword>
<feature type="region of interest" description="Disordered" evidence="6">
    <location>
        <begin position="1"/>
        <end position="23"/>
    </location>
</feature>
<comment type="caution">
    <text evidence="8">The sequence shown here is derived from an EMBL/GenBank/DDBJ whole genome shotgun (WGS) entry which is preliminary data.</text>
</comment>
<comment type="similarity">
    <text evidence="1 3 5">Belongs to the aldehyde dehydrogenase family.</text>
</comment>
<keyword evidence="2 3" id="KW-0560">Oxidoreductase</keyword>
<dbReference type="PANTHER" id="PTHR11699">
    <property type="entry name" value="ALDEHYDE DEHYDROGENASE-RELATED"/>
    <property type="match status" value="1"/>
</dbReference>
<dbReference type="InterPro" id="IPR016161">
    <property type="entry name" value="Ald_DH/histidinol_DH"/>
</dbReference>
<dbReference type="Proteomes" id="UP001221686">
    <property type="component" value="Unassembled WGS sequence"/>
</dbReference>
<evidence type="ECO:0000256" key="6">
    <source>
        <dbReference type="SAM" id="MobiDB-lite"/>
    </source>
</evidence>
<dbReference type="InterPro" id="IPR012394">
    <property type="entry name" value="Aldehyde_DH_NAD(P)"/>
</dbReference>
<protein>
    <recommendedName>
        <fullName evidence="3">Aldehyde dehydrogenase</fullName>
    </recommendedName>
</protein>
<feature type="compositionally biased region" description="Low complexity" evidence="6">
    <location>
        <begin position="1"/>
        <end position="17"/>
    </location>
</feature>
<dbReference type="Gene3D" id="3.40.605.10">
    <property type="entry name" value="Aldehyde Dehydrogenase, Chain A, domain 1"/>
    <property type="match status" value="1"/>
</dbReference>
<evidence type="ECO:0000313" key="9">
    <source>
        <dbReference type="Proteomes" id="UP001221686"/>
    </source>
</evidence>
<dbReference type="PROSITE" id="PS00687">
    <property type="entry name" value="ALDEHYDE_DEHYDR_GLU"/>
    <property type="match status" value="1"/>
</dbReference>
<dbReference type="InterPro" id="IPR016162">
    <property type="entry name" value="Ald_DH_N"/>
</dbReference>
<evidence type="ECO:0000256" key="1">
    <source>
        <dbReference type="ARBA" id="ARBA00009986"/>
    </source>
</evidence>
<dbReference type="Pfam" id="PF00171">
    <property type="entry name" value="Aldedh"/>
    <property type="match status" value="1"/>
</dbReference>
<sequence length="533" mass="56726">MSASKTPAPASSTPAGPDKAVSPRRLIEKLSPVSGAKLGDFPVADEAEVAAAVARARAAFPGWRDTPLATRVELLGRVKQVLAEHGEHYARKISEDTGKPTFEATVTEIGAVPLLLDYMLRRAPVLLRRRKVPTPIVLPGKAGFIEHFPRGVVGIISPWNFPFQLAVAPVLSALIGGNTVVLKQSEITPIVAGVVADLFSRIGLPAGVVEIVHGDGSTGAALTRAEVDMLFFTGSVATGRKVMAAAAQRPIPVELELGGKDAMIVCADANLERAAEAAVWGSLVNCGQACVSVERIFVVDAIHDRFVEMVRERVAKVTVGGPEEQADMGPLTSAAQLGIVERHVNSAVAAGAKLVFGGERLQREGQFFAPTLLTGVTPEMEIFREETFGPVLPVIRVRDEDEAVRLANASEYGLAGSVWTRDIDKGLRLASRLESGQVSINDVIQSVGHPALPFGGVRSSGIGRYHGDEGILAFMNTRGIMVDRGWLNQEPLWFPYAGKVSHGFELLKGIAGSSLGSLVKGFLGLRKKMTRPK</sequence>
<accession>A0ABT5E4F6</accession>
<dbReference type="CDD" id="cd07099">
    <property type="entry name" value="ALDH_DDALDH"/>
    <property type="match status" value="1"/>
</dbReference>
<gene>
    <name evidence="8" type="ORF">POL25_25190</name>
</gene>
<reference evidence="8 9" key="1">
    <citation type="submission" date="2022-11" db="EMBL/GenBank/DDBJ databases">
        <title>Minimal conservation of predation-associated metabolite biosynthetic gene clusters underscores biosynthetic potential of Myxococcota including descriptions for ten novel species: Archangium lansinium sp. nov., Myxococcus landrumus sp. nov., Nannocystis bai.</title>
        <authorList>
            <person name="Ahearne A."/>
            <person name="Stevens C."/>
            <person name="Dowd S."/>
        </authorList>
    </citation>
    <scope>NUCLEOTIDE SEQUENCE [LARGE SCALE GENOMIC DNA]</scope>
    <source>
        <strain evidence="8 9">BB15-2</strain>
    </source>
</reference>
<dbReference type="PIRSF" id="PIRSF036492">
    <property type="entry name" value="ALDH"/>
    <property type="match status" value="1"/>
</dbReference>
<dbReference type="InterPro" id="IPR016163">
    <property type="entry name" value="Ald_DH_C"/>
</dbReference>
<dbReference type="SUPFAM" id="SSF53720">
    <property type="entry name" value="ALDH-like"/>
    <property type="match status" value="1"/>
</dbReference>
<name>A0ABT5E4F6_9BACT</name>
<evidence type="ECO:0000256" key="2">
    <source>
        <dbReference type="ARBA" id="ARBA00023002"/>
    </source>
</evidence>
<organism evidence="8 9">
    <name type="scientific">Nannocystis bainbridge</name>
    <dbReference type="NCBI Taxonomy" id="2995303"/>
    <lineage>
        <taxon>Bacteria</taxon>
        <taxon>Pseudomonadati</taxon>
        <taxon>Myxococcota</taxon>
        <taxon>Polyangia</taxon>
        <taxon>Nannocystales</taxon>
        <taxon>Nannocystaceae</taxon>
        <taxon>Nannocystis</taxon>
    </lineage>
</organism>
<dbReference type="InterPro" id="IPR029510">
    <property type="entry name" value="Ald_DH_CS_GLU"/>
</dbReference>
<evidence type="ECO:0000313" key="8">
    <source>
        <dbReference type="EMBL" id="MDC0720219.1"/>
    </source>
</evidence>
<dbReference type="InterPro" id="IPR015590">
    <property type="entry name" value="Aldehyde_DH_dom"/>
</dbReference>
<evidence type="ECO:0000256" key="3">
    <source>
        <dbReference type="PIRNR" id="PIRNR036492"/>
    </source>
</evidence>
<proteinExistence type="inferred from homology"/>